<feature type="transmembrane region" description="Helical" evidence="6">
    <location>
        <begin position="149"/>
        <end position="174"/>
    </location>
</feature>
<evidence type="ECO:0000256" key="4">
    <source>
        <dbReference type="ARBA" id="ARBA00023136"/>
    </source>
</evidence>
<reference evidence="8" key="1">
    <citation type="journal article" date="2019" name="Int. J. Syst. Evol. Microbiol.">
        <title>The Global Catalogue of Microorganisms (GCM) 10K type strain sequencing project: providing services to taxonomists for standard genome sequencing and annotation.</title>
        <authorList>
            <consortium name="The Broad Institute Genomics Platform"/>
            <consortium name="The Broad Institute Genome Sequencing Center for Infectious Disease"/>
            <person name="Wu L."/>
            <person name="Ma J."/>
        </authorList>
    </citation>
    <scope>NUCLEOTIDE SEQUENCE [LARGE SCALE GENOMIC DNA]</scope>
    <source>
        <strain evidence="8">TISTR 1571</strain>
    </source>
</reference>
<dbReference type="InterPro" id="IPR001733">
    <property type="entry name" value="Peptidase_S26B"/>
</dbReference>
<dbReference type="InterPro" id="IPR036286">
    <property type="entry name" value="LexA/Signal_pep-like_sf"/>
</dbReference>
<comment type="subcellular location">
    <subcellularLocation>
        <location evidence="1">Membrane</location>
    </subcellularLocation>
</comment>
<dbReference type="RefSeq" id="WP_054754760.1">
    <property type="nucleotide sequence ID" value="NZ_JBHUMZ010000020.1"/>
</dbReference>
<evidence type="ECO:0000256" key="5">
    <source>
        <dbReference type="NCBIfam" id="TIGR02228"/>
    </source>
</evidence>
<dbReference type="EC" id="3.4.21.89" evidence="5"/>
<dbReference type="InterPro" id="IPR019533">
    <property type="entry name" value="Peptidase_S26"/>
</dbReference>
<dbReference type="EMBL" id="JBHUMZ010000020">
    <property type="protein sequence ID" value="MFD2638928.1"/>
    <property type="molecule type" value="Genomic_DNA"/>
</dbReference>
<keyword evidence="3 6" id="KW-1133">Transmembrane helix</keyword>
<evidence type="ECO:0000256" key="2">
    <source>
        <dbReference type="ARBA" id="ARBA00022692"/>
    </source>
</evidence>
<dbReference type="NCBIfam" id="TIGR02228">
    <property type="entry name" value="sigpep_I_arch"/>
    <property type="match status" value="1"/>
</dbReference>
<dbReference type="CDD" id="cd06530">
    <property type="entry name" value="S26_SPase_I"/>
    <property type="match status" value="1"/>
</dbReference>
<dbReference type="PANTHER" id="PTHR10806:SF6">
    <property type="entry name" value="SIGNAL PEPTIDASE COMPLEX CATALYTIC SUBUNIT SEC11"/>
    <property type="match status" value="1"/>
</dbReference>
<name>A0ABW5QAT3_9BACI</name>
<comment type="caution">
    <text evidence="7">The sequence shown here is derived from an EMBL/GenBank/DDBJ whole genome shotgun (WGS) entry which is preliminary data.</text>
</comment>
<feature type="transmembrane region" description="Helical" evidence="6">
    <location>
        <begin position="12"/>
        <end position="33"/>
    </location>
</feature>
<sequence>MKVKIIKWGNRTINFLLIAAFLFTFVLVISNLMSDGTPKVFGQELKVVYSGSMEPEIKTGAVIGIKPDFEVRNLKEGDIIMFQQRENHFVTHRIIEVLNNDGQLMFRTQGDNNEFADANAVLPANIYGVHEGINVPYLGYAMDFANSKFGLVTLMFIPGFWLLFSSGKTIYLAIREEKQQKEESSSEPAENIS</sequence>
<evidence type="ECO:0000313" key="7">
    <source>
        <dbReference type="EMBL" id="MFD2638928.1"/>
    </source>
</evidence>
<evidence type="ECO:0000256" key="3">
    <source>
        <dbReference type="ARBA" id="ARBA00022989"/>
    </source>
</evidence>
<proteinExistence type="predicted"/>
<accession>A0ABW5QAT3</accession>
<evidence type="ECO:0000313" key="8">
    <source>
        <dbReference type="Proteomes" id="UP001597452"/>
    </source>
</evidence>
<evidence type="ECO:0000256" key="6">
    <source>
        <dbReference type="SAM" id="Phobius"/>
    </source>
</evidence>
<gene>
    <name evidence="7" type="primary">sipW</name>
    <name evidence="7" type="ORF">ACFSW4_08635</name>
</gene>
<dbReference type="NCBIfam" id="NF046067">
    <property type="entry name" value="SigPepSipWBacil"/>
    <property type="match status" value="1"/>
</dbReference>
<organism evidence="7 8">
    <name type="scientific">Piscibacillus salipiscarius</name>
    <dbReference type="NCBI Taxonomy" id="299480"/>
    <lineage>
        <taxon>Bacteria</taxon>
        <taxon>Bacillati</taxon>
        <taxon>Bacillota</taxon>
        <taxon>Bacilli</taxon>
        <taxon>Bacillales</taxon>
        <taxon>Bacillaceae</taxon>
        <taxon>Piscibacillus</taxon>
    </lineage>
</organism>
<dbReference type="PANTHER" id="PTHR10806">
    <property type="entry name" value="SIGNAL PEPTIDASE COMPLEX CATALYTIC SUBUNIT SEC11"/>
    <property type="match status" value="1"/>
</dbReference>
<dbReference type="PRINTS" id="PR00728">
    <property type="entry name" value="SIGNALPTASE"/>
</dbReference>
<keyword evidence="2 6" id="KW-0812">Transmembrane</keyword>
<keyword evidence="4 6" id="KW-0472">Membrane</keyword>
<evidence type="ECO:0000256" key="1">
    <source>
        <dbReference type="ARBA" id="ARBA00004370"/>
    </source>
</evidence>
<dbReference type="SUPFAM" id="SSF51306">
    <property type="entry name" value="LexA/Signal peptidase"/>
    <property type="match status" value="1"/>
</dbReference>
<keyword evidence="7" id="KW-0378">Hydrolase</keyword>
<dbReference type="Proteomes" id="UP001597452">
    <property type="component" value="Unassembled WGS sequence"/>
</dbReference>
<keyword evidence="8" id="KW-1185">Reference proteome</keyword>
<dbReference type="GO" id="GO:0009003">
    <property type="term" value="F:signal peptidase activity"/>
    <property type="evidence" value="ECO:0007669"/>
    <property type="project" value="UniProtKB-EC"/>
</dbReference>
<protein>
    <recommendedName>
        <fullName evidence="5">Signal peptidase I</fullName>
        <ecNumber evidence="5">3.4.21.89</ecNumber>
    </recommendedName>
</protein>